<evidence type="ECO:0000313" key="2">
    <source>
        <dbReference type="EMBL" id="PWK83006.1"/>
    </source>
</evidence>
<reference evidence="2 3" key="1">
    <citation type="submission" date="2018-05" db="EMBL/GenBank/DDBJ databases">
        <title>Genomic Encyclopedia of Type Strains, Phase IV (KMG-IV): sequencing the most valuable type-strain genomes for metagenomic binning, comparative biology and taxonomic classification.</title>
        <authorList>
            <person name="Goeker M."/>
        </authorList>
    </citation>
    <scope>NUCLEOTIDE SEQUENCE [LARGE SCALE GENOMIC DNA]</scope>
    <source>
        <strain evidence="2 3">DSM 45480</strain>
    </source>
</reference>
<protein>
    <submittedName>
        <fullName evidence="2">Uncharacterized protein DUF1761</fullName>
    </submittedName>
</protein>
<dbReference type="EMBL" id="QGHB01000012">
    <property type="protein sequence ID" value="PWK83006.1"/>
    <property type="molecule type" value="Genomic_DNA"/>
</dbReference>
<organism evidence="2 3">
    <name type="scientific">Lentzea atacamensis</name>
    <dbReference type="NCBI Taxonomy" id="531938"/>
    <lineage>
        <taxon>Bacteria</taxon>
        <taxon>Bacillati</taxon>
        <taxon>Actinomycetota</taxon>
        <taxon>Actinomycetes</taxon>
        <taxon>Pseudonocardiales</taxon>
        <taxon>Pseudonocardiaceae</taxon>
        <taxon>Lentzea</taxon>
    </lineage>
</organism>
<feature type="transmembrane region" description="Helical" evidence="1">
    <location>
        <begin position="12"/>
        <end position="34"/>
    </location>
</feature>
<dbReference type="RefSeq" id="WP_109640319.1">
    <property type="nucleotide sequence ID" value="NZ_QGHB01000012.1"/>
</dbReference>
<proteinExistence type="predicted"/>
<feature type="transmembrane region" description="Helical" evidence="1">
    <location>
        <begin position="118"/>
        <end position="140"/>
    </location>
</feature>
<feature type="transmembrane region" description="Helical" evidence="1">
    <location>
        <begin position="54"/>
        <end position="75"/>
    </location>
</feature>
<dbReference type="InterPro" id="IPR013879">
    <property type="entry name" value="DUF1761"/>
</dbReference>
<keyword evidence="1" id="KW-0812">Transmembrane</keyword>
<feature type="transmembrane region" description="Helical" evidence="1">
    <location>
        <begin position="87"/>
        <end position="106"/>
    </location>
</feature>
<keyword evidence="1" id="KW-1133">Transmembrane helix</keyword>
<dbReference type="Pfam" id="PF08570">
    <property type="entry name" value="DUF1761"/>
    <property type="match status" value="1"/>
</dbReference>
<accession>A0A316HRE5</accession>
<comment type="caution">
    <text evidence="2">The sequence shown here is derived from an EMBL/GenBank/DDBJ whole genome shotgun (WGS) entry which is preliminary data.</text>
</comment>
<gene>
    <name evidence="2" type="ORF">C8D88_112257</name>
</gene>
<dbReference type="Proteomes" id="UP000246005">
    <property type="component" value="Unassembled WGS sequence"/>
</dbReference>
<keyword evidence="1" id="KW-0472">Membrane</keyword>
<dbReference type="AlphaFoldDB" id="A0A316HRE5"/>
<name>A0A316HRE5_9PSEU</name>
<evidence type="ECO:0000313" key="3">
    <source>
        <dbReference type="Proteomes" id="UP000246005"/>
    </source>
</evidence>
<evidence type="ECO:0000256" key="1">
    <source>
        <dbReference type="SAM" id="Phobius"/>
    </source>
</evidence>
<sequence>MTLSVLGDLNWLAVIVATIAYFALGALWYAEFAFGRAWQRSAGWDLNPPENAGVGIYAVPLATCFAATLATAMIAAASGTGNVMKGILLGLVVGIGIALPVIFVTGTFDMTKPAPKTFAAISAGYHIVGLALVGAILGLWS</sequence>